<organism evidence="1 2">
    <name type="scientific">Nitrosospira briensis</name>
    <dbReference type="NCBI Taxonomy" id="35799"/>
    <lineage>
        <taxon>Bacteria</taxon>
        <taxon>Pseudomonadati</taxon>
        <taxon>Pseudomonadota</taxon>
        <taxon>Betaproteobacteria</taxon>
        <taxon>Nitrosomonadales</taxon>
        <taxon>Nitrosomonadaceae</taxon>
        <taxon>Nitrosospira</taxon>
    </lineage>
</organism>
<dbReference type="AlphaFoldDB" id="A0A1I4XFL4"/>
<keyword evidence="2" id="KW-1185">Reference proteome</keyword>
<evidence type="ECO:0000313" key="1">
    <source>
        <dbReference type="EMBL" id="SFN24452.1"/>
    </source>
</evidence>
<accession>A0A1I4XFL4</accession>
<proteinExistence type="predicted"/>
<name>A0A1I4XFL4_9PROT</name>
<reference evidence="2" key="1">
    <citation type="submission" date="2016-10" db="EMBL/GenBank/DDBJ databases">
        <authorList>
            <person name="Varghese N."/>
        </authorList>
    </citation>
    <scope>NUCLEOTIDE SEQUENCE [LARGE SCALE GENOMIC DNA]</scope>
    <source>
        <strain evidence="2">Nsp8</strain>
    </source>
</reference>
<dbReference type="Proteomes" id="UP000183107">
    <property type="component" value="Unassembled WGS sequence"/>
</dbReference>
<dbReference type="EMBL" id="FOVJ01000001">
    <property type="protein sequence ID" value="SFN24452.1"/>
    <property type="molecule type" value="Genomic_DNA"/>
</dbReference>
<evidence type="ECO:0008006" key="3">
    <source>
        <dbReference type="Google" id="ProtNLM"/>
    </source>
</evidence>
<gene>
    <name evidence="1" type="ORF">SAMN05216386_0088</name>
</gene>
<evidence type="ECO:0000313" key="2">
    <source>
        <dbReference type="Proteomes" id="UP000183107"/>
    </source>
</evidence>
<sequence length="156" mass="17415">MFRIIRSRHHERLQRSSIRSSGILDSAASFPKKSKRRSTPPFSLRLTVEERKRLDELAGNRPLGSYIRDRLLGEQTEKRSKVKKPAPDTALLALVLGEFGRSRLASNINQFAKAANIGTLDVTPETEREIVQACAEIQAIRVLLITALGVAPVEDE</sequence>
<dbReference type="RefSeq" id="WP_218144948.1">
    <property type="nucleotide sequence ID" value="NZ_FOVJ01000001.1"/>
</dbReference>
<protein>
    <recommendedName>
        <fullName evidence="3">Mobilisation protein (MobC)</fullName>
    </recommendedName>
</protein>